<organism evidence="2 3">
    <name type="scientific">Polysphondylium violaceum</name>
    <dbReference type="NCBI Taxonomy" id="133409"/>
    <lineage>
        <taxon>Eukaryota</taxon>
        <taxon>Amoebozoa</taxon>
        <taxon>Evosea</taxon>
        <taxon>Eumycetozoa</taxon>
        <taxon>Dictyostelia</taxon>
        <taxon>Dictyosteliales</taxon>
        <taxon>Dictyosteliaceae</taxon>
        <taxon>Polysphondylium</taxon>
    </lineage>
</organism>
<dbReference type="Gene3D" id="1.20.1270.60">
    <property type="entry name" value="Arfaptin homology (AH) domain/BAR domain"/>
    <property type="match status" value="1"/>
</dbReference>
<dbReference type="InterPro" id="IPR004148">
    <property type="entry name" value="BAR_dom"/>
</dbReference>
<dbReference type="SUPFAM" id="SSF103657">
    <property type="entry name" value="BAR/IMD domain-like"/>
    <property type="match status" value="1"/>
</dbReference>
<comment type="caution">
    <text evidence="2">The sequence shown here is derived from an EMBL/GenBank/DDBJ whole genome shotgun (WGS) entry which is preliminary data.</text>
</comment>
<dbReference type="Proteomes" id="UP000695562">
    <property type="component" value="Unassembled WGS sequence"/>
</dbReference>
<name>A0A8J4Q336_9MYCE</name>
<dbReference type="GO" id="GO:0005737">
    <property type="term" value="C:cytoplasm"/>
    <property type="evidence" value="ECO:0007669"/>
    <property type="project" value="InterPro"/>
</dbReference>
<reference evidence="2" key="1">
    <citation type="submission" date="2020-01" db="EMBL/GenBank/DDBJ databases">
        <title>Development of genomics and gene disruption for Polysphondylium violaceum indicates a role for the polyketide synthase stlB in stalk morphogenesis.</title>
        <authorList>
            <person name="Narita B."/>
            <person name="Kawabe Y."/>
            <person name="Kin K."/>
            <person name="Saito T."/>
            <person name="Gibbs R."/>
            <person name="Kuspa A."/>
            <person name="Muzny D."/>
            <person name="Queller D."/>
            <person name="Richards S."/>
            <person name="Strassman J."/>
            <person name="Sucgang R."/>
            <person name="Worley K."/>
            <person name="Schaap P."/>
        </authorList>
    </citation>
    <scope>NUCLEOTIDE SEQUENCE</scope>
    <source>
        <strain evidence="2">QSvi11</strain>
    </source>
</reference>
<evidence type="ECO:0000313" key="2">
    <source>
        <dbReference type="EMBL" id="KAF2073241.1"/>
    </source>
</evidence>
<dbReference type="OrthoDB" id="14167at2759"/>
<gene>
    <name evidence="2" type="ORF">CYY_005438</name>
</gene>
<accession>A0A8J4Q336</accession>
<dbReference type="EMBL" id="AJWJ01000217">
    <property type="protein sequence ID" value="KAF2073241.1"/>
    <property type="molecule type" value="Genomic_DNA"/>
</dbReference>
<dbReference type="InterPro" id="IPR027267">
    <property type="entry name" value="AH/BAR_dom_sf"/>
</dbReference>
<evidence type="ECO:0000313" key="3">
    <source>
        <dbReference type="Proteomes" id="UP000695562"/>
    </source>
</evidence>
<protein>
    <recommendedName>
        <fullName evidence="1">BAR domain-containing protein</fullName>
    </recommendedName>
</protein>
<keyword evidence="3" id="KW-1185">Reference proteome</keyword>
<feature type="domain" description="BAR" evidence="1">
    <location>
        <begin position="16"/>
        <end position="235"/>
    </location>
</feature>
<proteinExistence type="predicted"/>
<dbReference type="AlphaFoldDB" id="A0A8J4Q336"/>
<sequence>MKNFMKKMDVVKQNAMEKMGKSESHADNDATKETKEKLRVIKTEYQNMYTVGKVHAQEIEKCVGQGTQFADALSHFGSGFLTDTNVGEVLKQVGIQMKAVEQARQTCNVNSVQSLITPIGKFQDTEIKKARDAKHKQDAVRLRYDTALERLSEAKKKNDANSLKVKGIEQECADIKVEYDAVNQEFNQVMEQLNQDMNQQLVAQLREYTLQQLAFYKQASALWQETAELLHSVQA</sequence>
<dbReference type="CDD" id="cd07307">
    <property type="entry name" value="BAR"/>
    <property type="match status" value="1"/>
</dbReference>
<dbReference type="PROSITE" id="PS51021">
    <property type="entry name" value="BAR"/>
    <property type="match status" value="1"/>
</dbReference>
<evidence type="ECO:0000259" key="1">
    <source>
        <dbReference type="PROSITE" id="PS51021"/>
    </source>
</evidence>
<dbReference type="Pfam" id="PF03114">
    <property type="entry name" value="BAR"/>
    <property type="match status" value="1"/>
</dbReference>